<feature type="compositionally biased region" description="Low complexity" evidence="1">
    <location>
        <begin position="614"/>
        <end position="623"/>
    </location>
</feature>
<feature type="compositionally biased region" description="Basic and acidic residues" evidence="1">
    <location>
        <begin position="820"/>
        <end position="843"/>
    </location>
</feature>
<dbReference type="PANTHER" id="PTHR12673">
    <property type="entry name" value="FACIOGENITAL DYSPLASIA PROTEIN"/>
    <property type="match status" value="1"/>
</dbReference>
<evidence type="ECO:0000259" key="2">
    <source>
        <dbReference type="PROSITE" id="PS50010"/>
    </source>
</evidence>
<evidence type="ECO:0000313" key="3">
    <source>
        <dbReference type="EMBL" id="GIQ83005.1"/>
    </source>
</evidence>
<feature type="compositionally biased region" description="Basic and acidic residues" evidence="1">
    <location>
        <begin position="563"/>
        <end position="580"/>
    </location>
</feature>
<proteinExistence type="predicted"/>
<feature type="compositionally biased region" description="Basic and acidic residues" evidence="1">
    <location>
        <begin position="761"/>
        <end position="773"/>
    </location>
</feature>
<dbReference type="InterPro" id="IPR000219">
    <property type="entry name" value="DH_dom"/>
</dbReference>
<keyword evidence="4" id="KW-1185">Reference proteome</keyword>
<dbReference type="InterPro" id="IPR035899">
    <property type="entry name" value="DBL_dom_sf"/>
</dbReference>
<feature type="compositionally biased region" description="Basic and acidic residues" evidence="1">
    <location>
        <begin position="371"/>
        <end position="466"/>
    </location>
</feature>
<dbReference type="Pfam" id="PF00621">
    <property type="entry name" value="RhoGEF"/>
    <property type="match status" value="1"/>
</dbReference>
<feature type="compositionally biased region" description="Basic and acidic residues" evidence="1">
    <location>
        <begin position="252"/>
        <end position="261"/>
    </location>
</feature>
<dbReference type="PROSITE" id="PS50010">
    <property type="entry name" value="DH_2"/>
    <property type="match status" value="1"/>
</dbReference>
<dbReference type="Gene3D" id="1.20.900.10">
    <property type="entry name" value="Dbl homology (DH) domain"/>
    <property type="match status" value="1"/>
</dbReference>
<evidence type="ECO:0000313" key="4">
    <source>
        <dbReference type="Proteomes" id="UP000265618"/>
    </source>
</evidence>
<name>A0A9K3CVR1_9EUKA</name>
<feature type="compositionally biased region" description="Low complexity" evidence="1">
    <location>
        <begin position="538"/>
        <end position="553"/>
    </location>
</feature>
<feature type="domain" description="DH" evidence="2">
    <location>
        <begin position="844"/>
        <end position="935"/>
    </location>
</feature>
<sequence>MIEGTVIGWVLSFASNDGTCGPIAFFNAIFIVATLAVVSKVWQDSVESFYSPVSAPNSPQAGGKRSKGRRRQPREEDLAHLRPANLPPPGPVTVEPVGTPYRLGSTSTQVVAAIIRILYAVEQIGAPVMPGDGSVADTVVQPEAQGKEGDVSTPVPVVESEEVAAEEVCEPKVEDMAVPPKAEEAEAEAEGERETEEVHVVEQLAPVSVSTIEAALHPQSQTVEERGGERETPSRIGMAPTHTPHVQASPGMDRDRPREPIRSVGPIATRDMADPVNDTPTLARAPSQSVLTRVSGQRKASPDIHQADIAEYQVQVVPVKGRRRRSRRGHSGERGRDREAGESRRSRRSATSSHKERERESLRDAVSPGAPERERESPVSEEERRREREREHRAQQERERASMERERKAHQQRQEELERERERQREQERVEAEKEKERQRERELKAEQKREAQMQRHMERLAAEAKAEEEERERQRAQERALEEAREREAEREREREQAEREKAEEVERLAEIEREKEREREREAARQPAALPVSTFPSLSHSSVVASPASPAKPDLSIEVPQQDREKETKKEGEKEESVARPSSVLAREGERERVVAKETSSSPTTGRRSQRLPPLASGSSPAVPPSPGGGSSFLPAAVSPSASGAMPLGGRRRSVSRSHSKGHGQDPERRPLGQRQRSEGGLAFGAISRRISESMDHSPVAAGLFSQQREGERARAPLAPGSATMQGQQRRDGHTMGRTSTSPGLPRSRSAHGSPSPTKTRERERERDQLERAVSPVAERAVSPGNNATPIETDVETPDATEAVPVEDAPAEAEAEAEADKEQEEREAAAKEEERREKAAVHQMHVSKELLSTERRYNEKMTILLDHYIGPLLDKVNAHQRILLHQQDMFIIKLTSDRMLARLDARLAEWEEGQKLGDIIIQFTPGSHVNVYTFLPVFVLLCMCTHLVHA</sequence>
<feature type="compositionally biased region" description="Basic and acidic residues" evidence="1">
    <location>
        <begin position="472"/>
        <end position="526"/>
    </location>
</feature>
<feature type="compositionally biased region" description="Basic residues" evidence="1">
    <location>
        <begin position="320"/>
        <end position="329"/>
    </location>
</feature>
<feature type="compositionally biased region" description="Polar residues" evidence="1">
    <location>
        <begin position="600"/>
        <end position="609"/>
    </location>
</feature>
<dbReference type="Proteomes" id="UP000265618">
    <property type="component" value="Unassembled WGS sequence"/>
</dbReference>
<feature type="compositionally biased region" description="Basic and acidic residues" evidence="1">
    <location>
        <begin position="223"/>
        <end position="233"/>
    </location>
</feature>
<reference evidence="3 4" key="1">
    <citation type="journal article" date="2018" name="PLoS ONE">
        <title>The draft genome of Kipferlia bialata reveals reductive genome evolution in fornicate parasites.</title>
        <authorList>
            <person name="Tanifuji G."/>
            <person name="Takabayashi S."/>
            <person name="Kume K."/>
            <person name="Takagi M."/>
            <person name="Nakayama T."/>
            <person name="Kamikawa R."/>
            <person name="Inagaki Y."/>
            <person name="Hashimoto T."/>
        </authorList>
    </citation>
    <scope>NUCLEOTIDE SEQUENCE [LARGE SCALE GENOMIC DNA]</scope>
    <source>
        <strain evidence="3">NY0173</strain>
    </source>
</reference>
<evidence type="ECO:0000256" key="1">
    <source>
        <dbReference type="SAM" id="MobiDB-lite"/>
    </source>
</evidence>
<dbReference type="AlphaFoldDB" id="A0A9K3CVR1"/>
<dbReference type="PANTHER" id="PTHR12673:SF267">
    <property type="entry name" value="PROTEIN CBG10230"/>
    <property type="match status" value="1"/>
</dbReference>
<feature type="compositionally biased region" description="Basic residues" evidence="1">
    <location>
        <begin position="652"/>
        <end position="664"/>
    </location>
</feature>
<feature type="compositionally biased region" description="Basic and acidic residues" evidence="1">
    <location>
        <begin position="330"/>
        <end position="344"/>
    </location>
</feature>
<dbReference type="EMBL" id="BDIP01000890">
    <property type="protein sequence ID" value="GIQ83005.1"/>
    <property type="molecule type" value="Genomic_DNA"/>
</dbReference>
<dbReference type="InterPro" id="IPR051092">
    <property type="entry name" value="FYVE_RhoGEF_PH"/>
</dbReference>
<gene>
    <name evidence="3" type="ORF">KIPB_004244</name>
</gene>
<comment type="caution">
    <text evidence="3">The sequence shown here is derived from an EMBL/GenBank/DDBJ whole genome shotgun (WGS) entry which is preliminary data.</text>
</comment>
<feature type="region of interest" description="Disordered" evidence="1">
    <location>
        <begin position="51"/>
        <end position="98"/>
    </location>
</feature>
<protein>
    <recommendedName>
        <fullName evidence="2">DH domain-containing protein</fullName>
    </recommendedName>
</protein>
<accession>A0A9K3CVR1</accession>
<dbReference type="SUPFAM" id="SSF48065">
    <property type="entry name" value="DBL homology domain (DH-domain)"/>
    <property type="match status" value="1"/>
</dbReference>
<feature type="region of interest" description="Disordered" evidence="1">
    <location>
        <begin position="215"/>
        <end position="843"/>
    </location>
</feature>
<feature type="region of interest" description="Disordered" evidence="1">
    <location>
        <begin position="176"/>
        <end position="197"/>
    </location>
</feature>
<dbReference type="GO" id="GO:0005085">
    <property type="term" value="F:guanyl-nucleotide exchange factor activity"/>
    <property type="evidence" value="ECO:0007669"/>
    <property type="project" value="InterPro"/>
</dbReference>
<organism evidence="3 4">
    <name type="scientific">Kipferlia bialata</name>
    <dbReference type="NCBI Taxonomy" id="797122"/>
    <lineage>
        <taxon>Eukaryota</taxon>
        <taxon>Metamonada</taxon>
        <taxon>Carpediemonas-like organisms</taxon>
        <taxon>Kipferlia</taxon>
    </lineage>
</organism>
<dbReference type="GO" id="GO:0005737">
    <property type="term" value="C:cytoplasm"/>
    <property type="evidence" value="ECO:0007669"/>
    <property type="project" value="TreeGrafter"/>
</dbReference>
<feature type="compositionally biased region" description="Basic and acidic residues" evidence="1">
    <location>
        <begin position="353"/>
        <end position="363"/>
    </location>
</feature>
<feature type="compositionally biased region" description="Polar residues" evidence="1">
    <location>
        <begin position="286"/>
        <end position="295"/>
    </location>
</feature>
<feature type="compositionally biased region" description="Basic and acidic residues" evidence="1">
    <location>
        <begin position="589"/>
        <end position="598"/>
    </location>
</feature>